<dbReference type="GO" id="GO:0008783">
    <property type="term" value="F:agmatinase activity"/>
    <property type="evidence" value="ECO:0007669"/>
    <property type="project" value="UniProtKB-EC"/>
</dbReference>
<dbReference type="PANTHER" id="PTHR11358:SF26">
    <property type="entry name" value="GUANIDINO ACID HYDROLASE, MITOCHONDRIAL"/>
    <property type="match status" value="1"/>
</dbReference>
<evidence type="ECO:0000256" key="4">
    <source>
        <dbReference type="SAM" id="MobiDB-lite"/>
    </source>
</evidence>
<feature type="compositionally biased region" description="Basic and acidic residues" evidence="4">
    <location>
        <begin position="401"/>
        <end position="411"/>
    </location>
</feature>
<sequence length="411" mass="44546">MNTTPDEPSKVEGFDRRSLQGVANLDLLAEIPTDVHEKSSARSLKLGLEAADSIEDRTITTFSRGPQPAFAGIKTFLKAPYCEDISEVDQFDVAFLGIPFDTGTTYRPGTRFGPQSVRNISALYDGYNLDLAVDLQQEISMCDAGDVFVIPGNIEKTFDQIDKAVSYIMQKGTFPVIVGGDHSIGYPTVRGIAKNFDGNIGIVHFDRHIDIMEKDMDERMHTTHYYHATNIPNVRPENLVQIGIGGWYGARHGLKVARERDTTVITIGDLENMGIDKAVEAALEIAWKGCDAVYLSFDIDVVDGGIAPGTGSPEPGGLIPREALKALRQVAAEGIIGMEVVEISPPYDTSESTAQLGCRAILDVLGTMVKTEQIGSRSAKGKRPGTQGIHGEPLGGWDPKSILDPEATRRG</sequence>
<accession>A0ABV5UWP1</accession>
<dbReference type="CDD" id="cd09990">
    <property type="entry name" value="Agmatinase-like"/>
    <property type="match status" value="1"/>
</dbReference>
<keyword evidence="2" id="KW-0479">Metal-binding</keyword>
<protein>
    <submittedName>
        <fullName evidence="5">Agmatinase</fullName>
        <ecNumber evidence="5">3.5.3.11</ecNumber>
    </submittedName>
</protein>
<dbReference type="EMBL" id="JBHMBH010000059">
    <property type="protein sequence ID" value="MFB9716643.1"/>
    <property type="molecule type" value="Genomic_DNA"/>
</dbReference>
<dbReference type="InterPro" id="IPR005925">
    <property type="entry name" value="Agmatinase-rel"/>
</dbReference>
<evidence type="ECO:0000256" key="1">
    <source>
        <dbReference type="ARBA" id="ARBA00009227"/>
    </source>
</evidence>
<evidence type="ECO:0000256" key="2">
    <source>
        <dbReference type="ARBA" id="ARBA00022723"/>
    </source>
</evidence>
<dbReference type="PRINTS" id="PR00116">
    <property type="entry name" value="ARGINASE"/>
</dbReference>
<evidence type="ECO:0000256" key="3">
    <source>
        <dbReference type="ARBA" id="ARBA00022801"/>
    </source>
</evidence>
<comment type="caution">
    <text evidence="5">The sequence shown here is derived from an EMBL/GenBank/DDBJ whole genome shotgun (WGS) entry which is preliminary data.</text>
</comment>
<dbReference type="RefSeq" id="WP_345033351.1">
    <property type="nucleotide sequence ID" value="NZ_BAABED010000001.1"/>
</dbReference>
<keyword evidence="6" id="KW-1185">Reference proteome</keyword>
<dbReference type="InterPro" id="IPR006035">
    <property type="entry name" value="Ureohydrolase"/>
</dbReference>
<dbReference type="PANTHER" id="PTHR11358">
    <property type="entry name" value="ARGINASE/AGMATINASE"/>
    <property type="match status" value="1"/>
</dbReference>
<dbReference type="InterPro" id="IPR023696">
    <property type="entry name" value="Ureohydrolase_dom_sf"/>
</dbReference>
<name>A0ABV5UWP1_9MICC</name>
<organism evidence="5 6">
    <name type="scientific">Arthrobacter methylotrophus</name>
    <dbReference type="NCBI Taxonomy" id="121291"/>
    <lineage>
        <taxon>Bacteria</taxon>
        <taxon>Bacillati</taxon>
        <taxon>Actinomycetota</taxon>
        <taxon>Actinomycetes</taxon>
        <taxon>Micrococcales</taxon>
        <taxon>Micrococcaceae</taxon>
        <taxon>Arthrobacter</taxon>
    </lineage>
</organism>
<comment type="similarity">
    <text evidence="1">Belongs to the arginase family. Agmatinase subfamily.</text>
</comment>
<gene>
    <name evidence="5" type="primary">speB</name>
    <name evidence="5" type="ORF">ACFFPI_21345</name>
</gene>
<dbReference type="Gene3D" id="3.40.800.10">
    <property type="entry name" value="Ureohydrolase domain"/>
    <property type="match status" value="1"/>
</dbReference>
<reference evidence="5 6" key="1">
    <citation type="submission" date="2024-09" db="EMBL/GenBank/DDBJ databases">
        <authorList>
            <person name="Sun Q."/>
            <person name="Mori K."/>
        </authorList>
    </citation>
    <scope>NUCLEOTIDE SEQUENCE [LARGE SCALE GENOMIC DNA]</scope>
    <source>
        <strain evidence="5 6">JCM 13519</strain>
    </source>
</reference>
<evidence type="ECO:0000313" key="6">
    <source>
        <dbReference type="Proteomes" id="UP001589536"/>
    </source>
</evidence>
<dbReference type="EC" id="3.5.3.11" evidence="5"/>
<dbReference type="SUPFAM" id="SSF52768">
    <property type="entry name" value="Arginase/deacetylase"/>
    <property type="match status" value="1"/>
</dbReference>
<dbReference type="PROSITE" id="PS51409">
    <property type="entry name" value="ARGINASE_2"/>
    <property type="match status" value="1"/>
</dbReference>
<dbReference type="Proteomes" id="UP001589536">
    <property type="component" value="Unassembled WGS sequence"/>
</dbReference>
<dbReference type="NCBIfam" id="TIGR01230">
    <property type="entry name" value="agmatinase"/>
    <property type="match status" value="1"/>
</dbReference>
<dbReference type="Pfam" id="PF00491">
    <property type="entry name" value="Arginase"/>
    <property type="match status" value="1"/>
</dbReference>
<feature type="region of interest" description="Disordered" evidence="4">
    <location>
        <begin position="373"/>
        <end position="411"/>
    </location>
</feature>
<proteinExistence type="inferred from homology"/>
<evidence type="ECO:0000313" key="5">
    <source>
        <dbReference type="EMBL" id="MFB9716643.1"/>
    </source>
</evidence>
<keyword evidence="3 5" id="KW-0378">Hydrolase</keyword>